<dbReference type="EMBL" id="KJ510412">
    <property type="protein sequence ID" value="AHY26895.1"/>
    <property type="molecule type" value="Genomic_DNA"/>
</dbReference>
<dbReference type="InterPro" id="IPR006500">
    <property type="entry name" value="Helicase_put_C_phage/plasmid"/>
</dbReference>
<dbReference type="InterPro" id="IPR045455">
    <property type="entry name" value="NrS-1_pol-like_helicase"/>
</dbReference>
<evidence type="ECO:0000313" key="5">
    <source>
        <dbReference type="EMBL" id="AHY26895.1"/>
    </source>
</evidence>
<dbReference type="Gene3D" id="3.40.50.300">
    <property type="entry name" value="P-loop containing nucleotide triphosphate hydrolases"/>
    <property type="match status" value="1"/>
</dbReference>
<dbReference type="RefSeq" id="YP_009032465.1">
    <property type="nucleotide sequence ID" value="NC_024147.1"/>
</dbReference>
<gene>
    <name evidence="5" type="primary">71</name>
    <name evidence="5" type="ORF">PBI_ZOEJ_71</name>
</gene>
<evidence type="ECO:0000259" key="4">
    <source>
        <dbReference type="PROSITE" id="PS51206"/>
    </source>
</evidence>
<dbReference type="InterPro" id="IPR051620">
    <property type="entry name" value="ORF904-like_C"/>
</dbReference>
<dbReference type="PANTHER" id="PTHR35372:SF2">
    <property type="entry name" value="SF3 HELICASE DOMAIN-CONTAINING PROTEIN"/>
    <property type="match status" value="1"/>
</dbReference>
<proteinExistence type="predicted"/>
<dbReference type="GO" id="GO:0016787">
    <property type="term" value="F:hydrolase activity"/>
    <property type="evidence" value="ECO:0007669"/>
    <property type="project" value="UniProtKB-KW"/>
</dbReference>
<dbReference type="Proteomes" id="UP000024442">
    <property type="component" value="Segment"/>
</dbReference>
<dbReference type="OrthoDB" id="325at10239"/>
<keyword evidence="6" id="KW-1185">Reference proteome</keyword>
<dbReference type="NCBIfam" id="TIGR01613">
    <property type="entry name" value="primase_Cterm"/>
    <property type="match status" value="1"/>
</dbReference>
<dbReference type="SMART" id="SM00885">
    <property type="entry name" value="D5_N"/>
    <property type="match status" value="1"/>
</dbReference>
<accession>A0A023W5H8</accession>
<feature type="domain" description="SF3 helicase" evidence="4">
    <location>
        <begin position="562"/>
        <end position="720"/>
    </location>
</feature>
<dbReference type="InterPro" id="IPR014015">
    <property type="entry name" value="Helicase_SF3_DNA-vir"/>
</dbReference>
<dbReference type="InterPro" id="IPR014818">
    <property type="entry name" value="Phage/plasmid_primase_P4_C"/>
</dbReference>
<evidence type="ECO:0000256" key="3">
    <source>
        <dbReference type="ARBA" id="ARBA00022840"/>
    </source>
</evidence>
<dbReference type="GeneID" id="19488168"/>
<keyword evidence="3" id="KW-0067">ATP-binding</keyword>
<keyword evidence="1" id="KW-0547">Nucleotide-binding</keyword>
<dbReference type="GO" id="GO:0005524">
    <property type="term" value="F:ATP binding"/>
    <property type="evidence" value="ECO:0007669"/>
    <property type="project" value="UniProtKB-KW"/>
</dbReference>
<name>A0A023W5H8_9CAUD</name>
<evidence type="ECO:0000256" key="2">
    <source>
        <dbReference type="ARBA" id="ARBA00022801"/>
    </source>
</evidence>
<evidence type="ECO:0000313" key="6">
    <source>
        <dbReference type="Proteomes" id="UP000024442"/>
    </source>
</evidence>
<dbReference type="Pfam" id="PF08706">
    <property type="entry name" value="D5_N"/>
    <property type="match status" value="1"/>
</dbReference>
<organism evidence="5 6">
    <name type="scientific">Mycobacterium phage ZoeJ</name>
    <dbReference type="NCBI Taxonomy" id="1486427"/>
    <lineage>
        <taxon>Viruses</taxon>
        <taxon>Duplodnaviria</taxon>
        <taxon>Heunggongvirae</taxon>
        <taxon>Uroviricota</taxon>
        <taxon>Caudoviricetes</taxon>
        <taxon>Weiservirinae</taxon>
        <taxon>Timquatrovirus</taxon>
        <taxon>Timquatrovirus zoeJ</taxon>
    </lineage>
</organism>
<keyword evidence="2" id="KW-0378">Hydrolase</keyword>
<dbReference type="PANTHER" id="PTHR35372">
    <property type="entry name" value="ATP BINDING PROTEIN-RELATED"/>
    <property type="match status" value="1"/>
</dbReference>
<sequence>MSHQARPDRDRMKFSELLDLLGYTEGEFLSLCHQVPGHNFMANVVEFDDRTPAKALRYVDDCDLWFGVNPTRRRGADEGGRGKAEDVTRLAAVWCDLDVKPGACRDLAHAHQIIDELSAIVGTRPSAVVMSGHGLQPYWPIDDGQLATDDDDPTMQAAAEELRAEAAAVLKRWGRLAVMVAEHQGAKIDRGVYDLARVLRVPGSYNRKGEPVLVTCEADSGAPLAIDELRERLDEAGVREQDGDRRTVAGEVVSAPDTWEPAAAVCDYFAQTIKAWRDEPITERHNWLVRQAVRIMCGLRNGCLTAGQLDDARKAVVERFKAECAATNRAIPAWEIPNAFAWATDHAARMTDAELATEMGSHLHLWEKAEPRPITLAPQPEQQTAGKSTPAQVSPQNGEATANVTLTDTGNADLLVAAWGKRLVWCPEAGKWLAWEGTRWRSSTDGGEAMRAAREVVEAIKCVEGDKDTAKHKMRSLSRRALENMVALAKTDPRMRVSLADLDAEPYVLNTPSGVVDLKTGELSPHEPEGWHTKVTGVGYDPHSAAPQWWAFLHRTFGGDNELVGYMQRLAGLAATGKVTHHVLPFLFGAGSNGKSVLMDVLGAVLGDYAITAPANFLLAGRDRHETEIARLHGARLVVCSEINADSKFDEAKVKVLTGGDVLSGRYMRQDFFDFIPSHTLFLMGNHRPQVTAGGTSFWRRLRLIPFQHTVPKEQRNPNLAAELIANEGAAILHWIVDGARQVAAEGLDEPESVKVATEEYSAEEDALGRFVDECCVLGNQAESIKPAVLLGAYQSWARTNGEADMNQIKLGRELAARFGVRSTKSQGVRVYQGLTVLEQWLPQWLGQGRA</sequence>
<dbReference type="PROSITE" id="PS51206">
    <property type="entry name" value="SF3_HELICASE_1"/>
    <property type="match status" value="1"/>
</dbReference>
<evidence type="ECO:0000256" key="1">
    <source>
        <dbReference type="ARBA" id="ARBA00022741"/>
    </source>
</evidence>
<protein>
    <submittedName>
        <fullName evidence="5">DNA primase</fullName>
    </submittedName>
</protein>
<dbReference type="InterPro" id="IPR027417">
    <property type="entry name" value="P-loop_NTPase"/>
</dbReference>
<dbReference type="Pfam" id="PF19263">
    <property type="entry name" value="DUF5906"/>
    <property type="match status" value="1"/>
</dbReference>
<dbReference type="KEGG" id="vg:19488168"/>
<reference evidence="5 6" key="1">
    <citation type="submission" date="2014-02" db="EMBL/GenBank/DDBJ databases">
        <authorList>
            <person name="Cornely K.A."/>
            <person name="Jancevski A.V."/>
            <person name="Rogers S.R."/>
            <person name="Scola S.E."/>
            <person name="Pinches R.S."/>
            <person name="Perri C.M."/>
            <person name="Brown M.S."/>
            <person name="Cavedon W.D."/>
            <person name="Dubois H.M."/>
            <person name="Fernando M.A."/>
            <person name="Austriaco N."/>
            <person name="Bradley K.W."/>
            <person name="Clarke D.Q."/>
            <person name="Lewis M.F."/>
            <person name="Barker L.P."/>
            <person name="Bailey C."/>
            <person name="Asai D.J."/>
            <person name="Garber M.L."/>
            <person name="Bowman C.A."/>
            <person name="Russell D.A."/>
            <person name="Pope W.H."/>
            <person name="Jacobs-Sera D."/>
            <person name="Hendrix R.W."/>
            <person name="Hatfull G.F."/>
        </authorList>
    </citation>
    <scope>NUCLEOTIDE SEQUENCE [LARGE SCALE GENOMIC DNA]</scope>
</reference>